<evidence type="ECO:0000256" key="1">
    <source>
        <dbReference type="ARBA" id="ARBA00022441"/>
    </source>
</evidence>
<reference evidence="3" key="1">
    <citation type="submission" date="2021-02" db="EMBL/GenBank/DDBJ databases">
        <authorList>
            <person name="Dougan E. K."/>
            <person name="Rhodes N."/>
            <person name="Thang M."/>
            <person name="Chan C."/>
        </authorList>
    </citation>
    <scope>NUCLEOTIDE SEQUENCE</scope>
</reference>
<evidence type="ECO:0000313" key="3">
    <source>
        <dbReference type="EMBL" id="CAE8648919.1"/>
    </source>
</evidence>
<evidence type="ECO:0000313" key="4">
    <source>
        <dbReference type="Proteomes" id="UP000626109"/>
    </source>
</evidence>
<dbReference type="InterPro" id="IPR006652">
    <property type="entry name" value="Kelch_1"/>
</dbReference>
<keyword evidence="1" id="KW-0880">Kelch repeat</keyword>
<organism evidence="3 4">
    <name type="scientific">Polarella glacialis</name>
    <name type="common">Dinoflagellate</name>
    <dbReference type="NCBI Taxonomy" id="89957"/>
    <lineage>
        <taxon>Eukaryota</taxon>
        <taxon>Sar</taxon>
        <taxon>Alveolata</taxon>
        <taxon>Dinophyceae</taxon>
        <taxon>Suessiales</taxon>
        <taxon>Suessiaceae</taxon>
        <taxon>Polarella</taxon>
    </lineage>
</organism>
<accession>A0A813I982</accession>
<dbReference type="SMART" id="SM00612">
    <property type="entry name" value="Kelch"/>
    <property type="match status" value="2"/>
</dbReference>
<protein>
    <submittedName>
        <fullName evidence="3">Uncharacterized protein</fullName>
    </submittedName>
</protein>
<keyword evidence="2" id="KW-0677">Repeat</keyword>
<dbReference type="Gene3D" id="2.120.10.80">
    <property type="entry name" value="Kelch-type beta propeller"/>
    <property type="match status" value="1"/>
</dbReference>
<proteinExistence type="predicted"/>
<dbReference type="PANTHER" id="PTHR24412">
    <property type="entry name" value="KELCH PROTEIN"/>
    <property type="match status" value="1"/>
</dbReference>
<dbReference type="Proteomes" id="UP000626109">
    <property type="component" value="Unassembled WGS sequence"/>
</dbReference>
<gene>
    <name evidence="3" type="ORF">PGLA2088_LOCUS6989</name>
</gene>
<dbReference type="SUPFAM" id="SSF117281">
    <property type="entry name" value="Kelch motif"/>
    <property type="match status" value="1"/>
</dbReference>
<name>A0A813I982_POLGL</name>
<sequence length="180" mass="19078">MHPCLPELIHSVDLGILVVSFAGLHAARSLEAGARTLLTAVERTRGPVLHALAKIYVLGGMVIEKGTCRGRLKITRLSSAECFFPAQASWQQLPAMSQRRDGAMAAALAGSVYVLGGASGKQALNCGERFDPSVGSWEVLPVMSERRAGSMLAVMDGRLYVCGGFNGQAETQSVECFSPV</sequence>
<dbReference type="AlphaFoldDB" id="A0A813I982"/>
<feature type="non-terminal residue" evidence="3">
    <location>
        <position position="1"/>
    </location>
</feature>
<evidence type="ECO:0000256" key="2">
    <source>
        <dbReference type="ARBA" id="ARBA00022737"/>
    </source>
</evidence>
<dbReference type="InterPro" id="IPR015915">
    <property type="entry name" value="Kelch-typ_b-propeller"/>
</dbReference>
<comment type="caution">
    <text evidence="3">The sequence shown here is derived from an EMBL/GenBank/DDBJ whole genome shotgun (WGS) entry which is preliminary data.</text>
</comment>
<dbReference type="EMBL" id="CAJNNW010007109">
    <property type="protein sequence ID" value="CAE8648919.1"/>
    <property type="molecule type" value="Genomic_DNA"/>
</dbReference>
<dbReference type="PANTHER" id="PTHR24412:SF501">
    <property type="entry name" value="BTB DOMAIN-CONTAINING PROTEIN"/>
    <property type="match status" value="1"/>
</dbReference>
<dbReference type="Pfam" id="PF01344">
    <property type="entry name" value="Kelch_1"/>
    <property type="match status" value="2"/>
</dbReference>